<proteinExistence type="predicted"/>
<evidence type="ECO:0000313" key="2">
    <source>
        <dbReference type="Proteomes" id="UP000006729"/>
    </source>
</evidence>
<comment type="caution">
    <text evidence="1">The sequence shown here is derived from an EMBL/GenBank/DDBJ whole genome shotgun (WGS) entry which is preliminary data.</text>
</comment>
<evidence type="ECO:0000313" key="1">
    <source>
        <dbReference type="EMBL" id="KAI9399606.1"/>
    </source>
</evidence>
<name>A0ACC0TE55_POPTR</name>
<protein>
    <submittedName>
        <fullName evidence="1">Uncharacterized protein</fullName>
    </submittedName>
</protein>
<accession>A0ACC0TE55</accession>
<gene>
    <name evidence="1" type="ORF">POPTR_002G120651v4</name>
</gene>
<organism evidence="1 2">
    <name type="scientific">Populus trichocarpa</name>
    <name type="common">Western balsam poplar</name>
    <name type="synonym">Populus balsamifera subsp. trichocarpa</name>
    <dbReference type="NCBI Taxonomy" id="3694"/>
    <lineage>
        <taxon>Eukaryota</taxon>
        <taxon>Viridiplantae</taxon>
        <taxon>Streptophyta</taxon>
        <taxon>Embryophyta</taxon>
        <taxon>Tracheophyta</taxon>
        <taxon>Spermatophyta</taxon>
        <taxon>Magnoliopsida</taxon>
        <taxon>eudicotyledons</taxon>
        <taxon>Gunneridae</taxon>
        <taxon>Pentapetalae</taxon>
        <taxon>rosids</taxon>
        <taxon>fabids</taxon>
        <taxon>Malpighiales</taxon>
        <taxon>Salicaceae</taxon>
        <taxon>Saliceae</taxon>
        <taxon>Populus</taxon>
    </lineage>
</organism>
<dbReference type="Proteomes" id="UP000006729">
    <property type="component" value="Chromosome 2"/>
</dbReference>
<dbReference type="EMBL" id="CM009291">
    <property type="protein sequence ID" value="KAI9399606.1"/>
    <property type="molecule type" value="Genomic_DNA"/>
</dbReference>
<reference evidence="1 2" key="1">
    <citation type="journal article" date="2006" name="Science">
        <title>The genome of black cottonwood, Populus trichocarpa (Torr. &amp; Gray).</title>
        <authorList>
            <person name="Tuskan G.A."/>
            <person name="Difazio S."/>
            <person name="Jansson S."/>
            <person name="Bohlmann J."/>
            <person name="Grigoriev I."/>
            <person name="Hellsten U."/>
            <person name="Putnam N."/>
            <person name="Ralph S."/>
            <person name="Rombauts S."/>
            <person name="Salamov A."/>
            <person name="Schein J."/>
            <person name="Sterck L."/>
            <person name="Aerts A."/>
            <person name="Bhalerao R.R."/>
            <person name="Bhalerao R.P."/>
            <person name="Blaudez D."/>
            <person name="Boerjan W."/>
            <person name="Brun A."/>
            <person name="Brunner A."/>
            <person name="Busov V."/>
            <person name="Campbell M."/>
            <person name="Carlson J."/>
            <person name="Chalot M."/>
            <person name="Chapman J."/>
            <person name="Chen G.L."/>
            <person name="Cooper D."/>
            <person name="Coutinho P.M."/>
            <person name="Couturier J."/>
            <person name="Covert S."/>
            <person name="Cronk Q."/>
            <person name="Cunningham R."/>
            <person name="Davis J."/>
            <person name="Degroeve S."/>
            <person name="Dejardin A."/>
            <person name="Depamphilis C."/>
            <person name="Detter J."/>
            <person name="Dirks B."/>
            <person name="Dubchak I."/>
            <person name="Duplessis S."/>
            <person name="Ehlting J."/>
            <person name="Ellis B."/>
            <person name="Gendler K."/>
            <person name="Goodstein D."/>
            <person name="Gribskov M."/>
            <person name="Grimwood J."/>
            <person name="Groover A."/>
            <person name="Gunter L."/>
            <person name="Hamberger B."/>
            <person name="Heinze B."/>
            <person name="Helariutta Y."/>
            <person name="Henrissat B."/>
            <person name="Holligan D."/>
            <person name="Holt R."/>
            <person name="Huang W."/>
            <person name="Islam-Faridi N."/>
            <person name="Jones S."/>
            <person name="Jones-Rhoades M."/>
            <person name="Jorgensen R."/>
            <person name="Joshi C."/>
            <person name="Kangasjarvi J."/>
            <person name="Karlsson J."/>
            <person name="Kelleher C."/>
            <person name="Kirkpatrick R."/>
            <person name="Kirst M."/>
            <person name="Kohler A."/>
            <person name="Kalluri U."/>
            <person name="Larimer F."/>
            <person name="Leebens-Mack J."/>
            <person name="Leple J.C."/>
            <person name="Locascio P."/>
            <person name="Lou Y."/>
            <person name="Lucas S."/>
            <person name="Martin F."/>
            <person name="Montanini B."/>
            <person name="Napoli C."/>
            <person name="Nelson D.R."/>
            <person name="Nelson C."/>
            <person name="Nieminen K."/>
            <person name="Nilsson O."/>
            <person name="Pereda V."/>
            <person name="Peter G."/>
            <person name="Philippe R."/>
            <person name="Pilate G."/>
            <person name="Poliakov A."/>
            <person name="Razumovskaya J."/>
            <person name="Richardson P."/>
            <person name="Rinaldi C."/>
            <person name="Ritland K."/>
            <person name="Rouze P."/>
            <person name="Ryaboy D."/>
            <person name="Schmutz J."/>
            <person name="Schrader J."/>
            <person name="Segerman B."/>
            <person name="Shin H."/>
            <person name="Siddiqui A."/>
            <person name="Sterky F."/>
            <person name="Terry A."/>
            <person name="Tsai C.J."/>
            <person name="Uberbacher E."/>
            <person name="Unneberg P."/>
            <person name="Vahala J."/>
            <person name="Wall K."/>
            <person name="Wessler S."/>
            <person name="Yang G."/>
            <person name="Yin T."/>
            <person name="Douglas C."/>
            <person name="Marra M."/>
            <person name="Sandberg G."/>
            <person name="Van de Peer Y."/>
            <person name="Rokhsar D."/>
        </authorList>
    </citation>
    <scope>NUCLEOTIDE SEQUENCE [LARGE SCALE GENOMIC DNA]</scope>
    <source>
        <strain evidence="2">cv. Nisqually</strain>
    </source>
</reference>
<sequence>MEYPGFSVTQRKNPQWNKVAHSNHHHGSFSFQRLQDKNEDGTVDGECGSVFGGFRIPRSFLKLQANQKKRSAAYRELLHTCDQNEELGERKEQNLKLEMFVLLPLELLVEISLLGGEKTGGVVAFHLRNHQSRLIRSLFLLLIFFHVECFQTVKFNSTKTSECMLFPFANLLPSLRLYANICSTIGFTSHQ</sequence>
<keyword evidence="2" id="KW-1185">Reference proteome</keyword>